<dbReference type="GO" id="GO:0005634">
    <property type="term" value="C:nucleus"/>
    <property type="evidence" value="ECO:0007669"/>
    <property type="project" value="TreeGrafter"/>
</dbReference>
<accession>A0A2G9NKN9</accession>
<evidence type="ECO:0000259" key="2">
    <source>
        <dbReference type="Pfam" id="PF00640"/>
    </source>
</evidence>
<dbReference type="GO" id="GO:0001540">
    <property type="term" value="F:amyloid-beta binding"/>
    <property type="evidence" value="ECO:0007669"/>
    <property type="project" value="InterPro"/>
</dbReference>
<feature type="non-terminal residue" evidence="3">
    <location>
        <position position="125"/>
    </location>
</feature>
<dbReference type="OrthoDB" id="5969782at2759"/>
<dbReference type="SUPFAM" id="SSF50729">
    <property type="entry name" value="PH domain-like"/>
    <property type="match status" value="1"/>
</dbReference>
<dbReference type="InterPro" id="IPR039576">
    <property type="entry name" value="APBB1/2/3"/>
</dbReference>
<dbReference type="InterPro" id="IPR006020">
    <property type="entry name" value="PTB/PI_dom"/>
</dbReference>
<protein>
    <recommendedName>
        <fullName evidence="2">PID domain-containing protein</fullName>
    </recommendedName>
</protein>
<proteinExistence type="predicted"/>
<keyword evidence="4" id="KW-1185">Reference proteome</keyword>
<feature type="domain" description="PID" evidence="2">
    <location>
        <begin position="11"/>
        <end position="54"/>
    </location>
</feature>
<dbReference type="Gene3D" id="2.30.29.30">
    <property type="entry name" value="Pleckstrin-homology domain (PH domain)/Phosphotyrosine-binding domain (PTB)"/>
    <property type="match status" value="1"/>
</dbReference>
<reference evidence="4" key="1">
    <citation type="journal article" date="2017" name="Nat. Commun.">
        <title>The North American bullfrog draft genome provides insight into hormonal regulation of long noncoding RNA.</title>
        <authorList>
            <person name="Hammond S.A."/>
            <person name="Warren R.L."/>
            <person name="Vandervalk B.P."/>
            <person name="Kucuk E."/>
            <person name="Khan H."/>
            <person name="Gibb E.A."/>
            <person name="Pandoh P."/>
            <person name="Kirk H."/>
            <person name="Zhao Y."/>
            <person name="Jones M."/>
            <person name="Mungall A.J."/>
            <person name="Coope R."/>
            <person name="Pleasance S."/>
            <person name="Moore R.A."/>
            <person name="Holt R.A."/>
            <person name="Round J.M."/>
            <person name="Ohora S."/>
            <person name="Walle B.V."/>
            <person name="Veldhoen N."/>
            <person name="Helbing C.C."/>
            <person name="Birol I."/>
        </authorList>
    </citation>
    <scope>NUCLEOTIDE SEQUENCE [LARGE SCALE GENOMIC DNA]</scope>
</reference>
<dbReference type="EMBL" id="KV922850">
    <property type="protein sequence ID" value="PIN91628.1"/>
    <property type="molecule type" value="Genomic_DNA"/>
</dbReference>
<dbReference type="PANTHER" id="PTHR14058:SF10">
    <property type="entry name" value="AMYLOID-BETA A4 PRECURSOR PROTEIN-BINDING FAMILY B MEMBER 3"/>
    <property type="match status" value="1"/>
</dbReference>
<name>A0A2G9NKN9_AQUCT</name>
<dbReference type="Pfam" id="PF00640">
    <property type="entry name" value="PID"/>
    <property type="match status" value="1"/>
</dbReference>
<evidence type="ECO:0000256" key="1">
    <source>
        <dbReference type="ARBA" id="ARBA00022737"/>
    </source>
</evidence>
<organism evidence="3 4">
    <name type="scientific">Aquarana catesbeiana</name>
    <name type="common">American bullfrog</name>
    <name type="synonym">Rana catesbeiana</name>
    <dbReference type="NCBI Taxonomy" id="8400"/>
    <lineage>
        <taxon>Eukaryota</taxon>
        <taxon>Metazoa</taxon>
        <taxon>Chordata</taxon>
        <taxon>Craniata</taxon>
        <taxon>Vertebrata</taxon>
        <taxon>Euteleostomi</taxon>
        <taxon>Amphibia</taxon>
        <taxon>Batrachia</taxon>
        <taxon>Anura</taxon>
        <taxon>Neobatrachia</taxon>
        <taxon>Ranoidea</taxon>
        <taxon>Ranidae</taxon>
        <taxon>Aquarana</taxon>
    </lineage>
</organism>
<dbReference type="Proteomes" id="UP000228934">
    <property type="component" value="Unassembled WGS sequence"/>
</dbReference>
<dbReference type="PANTHER" id="PTHR14058">
    <property type="entry name" value="AMYLOID BETA A4 PRECURSOR PROTEIN-BINDING FAMILY B"/>
    <property type="match status" value="1"/>
</dbReference>
<dbReference type="GO" id="GO:0006355">
    <property type="term" value="P:regulation of DNA-templated transcription"/>
    <property type="evidence" value="ECO:0007669"/>
    <property type="project" value="TreeGrafter"/>
</dbReference>
<keyword evidence="1" id="KW-0677">Repeat</keyword>
<evidence type="ECO:0000313" key="3">
    <source>
        <dbReference type="EMBL" id="PIN91628.1"/>
    </source>
</evidence>
<dbReference type="AlphaFoldDB" id="A0A2G9NKN9"/>
<evidence type="ECO:0000313" key="4">
    <source>
        <dbReference type="Proteomes" id="UP000228934"/>
    </source>
</evidence>
<sequence>MALIKCSFCFRDFAFIANDKDTCMLKCHVFRCDVPAKAIASALHDMCSKIMAERAVASNAITRSVTLETISPEDLPVQVDILDTVRESIQKYELLFIGSLPVTKPMGELLYRLFCICSSRKPFIV</sequence>
<gene>
    <name evidence="3" type="ORF">AB205_0029630</name>
</gene>
<dbReference type="GO" id="GO:0005737">
    <property type="term" value="C:cytoplasm"/>
    <property type="evidence" value="ECO:0007669"/>
    <property type="project" value="TreeGrafter"/>
</dbReference>
<dbReference type="InterPro" id="IPR011993">
    <property type="entry name" value="PH-like_dom_sf"/>
</dbReference>